<proteinExistence type="predicted"/>
<feature type="domain" description="VanZ-like" evidence="2">
    <location>
        <begin position="36"/>
        <end position="142"/>
    </location>
</feature>
<protein>
    <recommendedName>
        <fullName evidence="2">VanZ-like domain-containing protein</fullName>
    </recommendedName>
</protein>
<feature type="transmembrane region" description="Helical" evidence="1">
    <location>
        <begin position="21"/>
        <end position="43"/>
    </location>
</feature>
<dbReference type="STRING" id="1188319.OYT1_00452"/>
<sequence length="367" mass="40807">MIEVFERQHAAELPDLPHTRLRLYLLATYILFIVYVSLSPFSHWKDLGLSFHDVLVAPLLQTYTWFDALVNVLAYLPLGLLLGLILRAYLGTGWSVVLALLGGAALSSMMEFTQLFLPSRTSSNLDLLTNVGGTLGGALLAVSIAPRIWFAYHLARVRYSLFGHGNDFGLALIALWVFAQINPSLPMLGNVFISQVVRKPFLPPPPDVFNWLESAAVMLNLLMLGSLLLMLLRERRHAVIGVVLLLCAVSLTKFVAAAALLKSWALFLWLNSEAMLGIASGLLLLAAALLLPLRGVRGLAWFSCAAYLLLTHWVLDDSAPSSAMPLYQWRYLHLLNYNGLTQTVALVFPFLLLAYLWHRRNEQDDAI</sequence>
<evidence type="ECO:0000313" key="3">
    <source>
        <dbReference type="EMBL" id="BBE49872.1"/>
    </source>
</evidence>
<dbReference type="RefSeq" id="WP_062625677.1">
    <property type="nucleotide sequence ID" value="NZ_AP018738.1"/>
</dbReference>
<keyword evidence="1" id="KW-0472">Membrane</keyword>
<dbReference type="EMBL" id="AP018738">
    <property type="protein sequence ID" value="BBE49872.1"/>
    <property type="molecule type" value="Genomic_DNA"/>
</dbReference>
<dbReference type="InterPro" id="IPR006976">
    <property type="entry name" value="VanZ-like"/>
</dbReference>
<feature type="transmembrane region" description="Helical" evidence="1">
    <location>
        <begin position="93"/>
        <end position="117"/>
    </location>
</feature>
<evidence type="ECO:0000313" key="4">
    <source>
        <dbReference type="Proteomes" id="UP000033070"/>
    </source>
</evidence>
<evidence type="ECO:0000256" key="1">
    <source>
        <dbReference type="SAM" id="Phobius"/>
    </source>
</evidence>
<feature type="transmembrane region" description="Helical" evidence="1">
    <location>
        <begin position="335"/>
        <end position="357"/>
    </location>
</feature>
<dbReference type="NCBIfam" id="NF037970">
    <property type="entry name" value="vanZ_1"/>
    <property type="match status" value="1"/>
</dbReference>
<dbReference type="KEGG" id="fam:OYT1_ch0299"/>
<feature type="transmembrane region" description="Helical" evidence="1">
    <location>
        <begin position="63"/>
        <end position="86"/>
    </location>
</feature>
<keyword evidence="1" id="KW-1133">Transmembrane helix</keyword>
<feature type="transmembrane region" description="Helical" evidence="1">
    <location>
        <begin position="267"/>
        <end position="291"/>
    </location>
</feature>
<feature type="transmembrane region" description="Helical" evidence="1">
    <location>
        <begin position="208"/>
        <end position="232"/>
    </location>
</feature>
<accession>A0A2Z6G8T1</accession>
<feature type="transmembrane region" description="Helical" evidence="1">
    <location>
        <begin position="239"/>
        <end position="261"/>
    </location>
</feature>
<evidence type="ECO:0000259" key="2">
    <source>
        <dbReference type="Pfam" id="PF04892"/>
    </source>
</evidence>
<keyword evidence="4" id="KW-1185">Reference proteome</keyword>
<keyword evidence="1" id="KW-0812">Transmembrane</keyword>
<feature type="transmembrane region" description="Helical" evidence="1">
    <location>
        <begin position="167"/>
        <end position="188"/>
    </location>
</feature>
<feature type="transmembrane region" description="Helical" evidence="1">
    <location>
        <begin position="298"/>
        <end position="315"/>
    </location>
</feature>
<reference evidence="3 4" key="1">
    <citation type="submission" date="2018-06" db="EMBL/GenBank/DDBJ databases">
        <title>OYT1 Genome Sequencing.</title>
        <authorList>
            <person name="Kato S."/>
            <person name="Itoh T."/>
            <person name="Ohkuma M."/>
        </authorList>
    </citation>
    <scope>NUCLEOTIDE SEQUENCE [LARGE SCALE GENOMIC DNA]</scope>
    <source>
        <strain evidence="3 4">OYT1</strain>
    </source>
</reference>
<organism evidence="3 4">
    <name type="scientific">Ferriphaselus amnicola</name>
    <dbReference type="NCBI Taxonomy" id="1188319"/>
    <lineage>
        <taxon>Bacteria</taxon>
        <taxon>Pseudomonadati</taxon>
        <taxon>Pseudomonadota</taxon>
        <taxon>Betaproteobacteria</taxon>
        <taxon>Nitrosomonadales</taxon>
        <taxon>Gallionellaceae</taxon>
        <taxon>Ferriphaselus</taxon>
    </lineage>
</organism>
<name>A0A2Z6G8T1_9PROT</name>
<dbReference type="OrthoDB" id="9780818at2"/>
<dbReference type="Proteomes" id="UP000033070">
    <property type="component" value="Chromosome"/>
</dbReference>
<dbReference type="Pfam" id="PF04892">
    <property type="entry name" value="VanZ"/>
    <property type="match status" value="1"/>
</dbReference>
<dbReference type="AlphaFoldDB" id="A0A2Z6G8T1"/>
<feature type="transmembrane region" description="Helical" evidence="1">
    <location>
        <begin position="137"/>
        <end position="155"/>
    </location>
</feature>
<gene>
    <name evidence="3" type="ORF">OYT1_ch0299</name>
</gene>